<dbReference type="GO" id="GO:0004674">
    <property type="term" value="F:protein serine/threonine kinase activity"/>
    <property type="evidence" value="ECO:0007669"/>
    <property type="project" value="UniProtKB-KW"/>
</dbReference>
<dbReference type="PROSITE" id="PS50011">
    <property type="entry name" value="PROTEIN_KINASE_DOM"/>
    <property type="match status" value="1"/>
</dbReference>
<keyword evidence="4" id="KW-0418">Kinase</keyword>
<protein>
    <recommendedName>
        <fullName evidence="6">Protein kinase domain-containing protein</fullName>
    </recommendedName>
</protein>
<dbReference type="SMART" id="SM00220">
    <property type="entry name" value="S_TKc"/>
    <property type="match status" value="1"/>
</dbReference>
<dbReference type="GO" id="GO:0005524">
    <property type="term" value="F:ATP binding"/>
    <property type="evidence" value="ECO:0007669"/>
    <property type="project" value="UniProtKB-KW"/>
</dbReference>
<dbReference type="Pfam" id="PF00069">
    <property type="entry name" value="Pkinase"/>
    <property type="match status" value="1"/>
</dbReference>
<evidence type="ECO:0000256" key="2">
    <source>
        <dbReference type="ARBA" id="ARBA00022679"/>
    </source>
</evidence>
<gene>
    <name evidence="7" type="ORF">PSON_ATCC_30995.1.T0110083</name>
</gene>
<evidence type="ECO:0000313" key="8">
    <source>
        <dbReference type="Proteomes" id="UP000692954"/>
    </source>
</evidence>
<feature type="domain" description="Protein kinase" evidence="6">
    <location>
        <begin position="270"/>
        <end position="550"/>
    </location>
</feature>
<keyword evidence="2" id="KW-0808">Transferase</keyword>
<dbReference type="EMBL" id="CAJJDN010000011">
    <property type="protein sequence ID" value="CAD8057246.1"/>
    <property type="molecule type" value="Genomic_DNA"/>
</dbReference>
<evidence type="ECO:0000313" key="7">
    <source>
        <dbReference type="EMBL" id="CAD8057246.1"/>
    </source>
</evidence>
<evidence type="ECO:0000256" key="5">
    <source>
        <dbReference type="ARBA" id="ARBA00022840"/>
    </source>
</evidence>
<reference evidence="7" key="1">
    <citation type="submission" date="2021-01" db="EMBL/GenBank/DDBJ databases">
        <authorList>
            <consortium name="Genoscope - CEA"/>
            <person name="William W."/>
        </authorList>
    </citation>
    <scope>NUCLEOTIDE SEQUENCE</scope>
</reference>
<proteinExistence type="predicted"/>
<keyword evidence="3" id="KW-0547">Nucleotide-binding</keyword>
<evidence type="ECO:0000256" key="4">
    <source>
        <dbReference type="ARBA" id="ARBA00022777"/>
    </source>
</evidence>
<dbReference type="Proteomes" id="UP000692954">
    <property type="component" value="Unassembled WGS sequence"/>
</dbReference>
<dbReference type="InterPro" id="IPR000719">
    <property type="entry name" value="Prot_kinase_dom"/>
</dbReference>
<accession>A0A8S1KX52</accession>
<evidence type="ECO:0000259" key="6">
    <source>
        <dbReference type="PROSITE" id="PS50011"/>
    </source>
</evidence>
<comment type="caution">
    <text evidence="7">The sequence shown here is derived from an EMBL/GenBank/DDBJ whole genome shotgun (WGS) entry which is preliminary data.</text>
</comment>
<evidence type="ECO:0000256" key="3">
    <source>
        <dbReference type="ARBA" id="ARBA00022741"/>
    </source>
</evidence>
<dbReference type="CDD" id="cd00180">
    <property type="entry name" value="PKc"/>
    <property type="match status" value="1"/>
</dbReference>
<dbReference type="OrthoDB" id="4062651at2759"/>
<dbReference type="PROSITE" id="PS00108">
    <property type="entry name" value="PROTEIN_KINASE_ST"/>
    <property type="match status" value="1"/>
</dbReference>
<keyword evidence="1" id="KW-0723">Serine/threonine-protein kinase</keyword>
<dbReference type="PANTHER" id="PTHR24351">
    <property type="entry name" value="RIBOSOMAL PROTEIN S6 KINASE"/>
    <property type="match status" value="1"/>
</dbReference>
<keyword evidence="5" id="KW-0067">ATP-binding</keyword>
<name>A0A8S1KX52_9CILI</name>
<dbReference type="AlphaFoldDB" id="A0A8S1KX52"/>
<evidence type="ECO:0000256" key="1">
    <source>
        <dbReference type="ARBA" id="ARBA00022527"/>
    </source>
</evidence>
<organism evidence="7 8">
    <name type="scientific">Paramecium sonneborni</name>
    <dbReference type="NCBI Taxonomy" id="65129"/>
    <lineage>
        <taxon>Eukaryota</taxon>
        <taxon>Sar</taxon>
        <taxon>Alveolata</taxon>
        <taxon>Ciliophora</taxon>
        <taxon>Intramacronucleata</taxon>
        <taxon>Oligohymenophorea</taxon>
        <taxon>Peniculida</taxon>
        <taxon>Parameciidae</taxon>
        <taxon>Paramecium</taxon>
    </lineage>
</organism>
<sequence>MNQYSEKSLKAIDKLDQFYSFYGSNSFQPEMQSMNSSQIDFQDLLKILQGDKEFQEFNLEEQLKLNNLSFNDEQVVTIPISFESKIYSVSTDIFYNQQNICLKSYIKNDKGSPLYAFDKNKINIISFYALKQNDKLKNGNLSIDPLTGLFQFKTLIIISLFENISFSNYFVESLKFHIKDHQEVMKNQAPQILYLMNKISYKQLCHFNTTLFQNQQDNLNQLKEIFQKQFQNEMSDEEKQKYLDYPKPKSLPLLTKIEVQGNRENLLTNFKQEQIFAQGGYAEIRKVKLGYNIIENKQTFTRTLALKTDKEEKNQNKVEWELDILKKLSQINEKGIGEGYIATSYYDEKLEKCYFMEFYNNGSLDQFISSKSIVISLRTKLFILAGIINGVDFLHSARIAHLDLKLGNILIQKQLIPKICDFGEAKNFDELDQNKNNFSRTIPYAAPELYNDEKITPAYDIFSFGILMCNLIFEIFPFDYYPNDLSNLEQRYKDKTYKIKQTLTKQIKTGPKKIMKMILFLINYCLQPDPKLRPKPKWILSIIWKMINFIDSF</sequence>
<keyword evidence="8" id="KW-1185">Reference proteome</keyword>
<dbReference type="InterPro" id="IPR008271">
    <property type="entry name" value="Ser/Thr_kinase_AS"/>
</dbReference>